<keyword evidence="3" id="KW-1185">Reference proteome</keyword>
<feature type="region of interest" description="Disordered" evidence="1">
    <location>
        <begin position="43"/>
        <end position="72"/>
    </location>
</feature>
<dbReference type="EMBL" id="KI660212">
    <property type="protein sequence ID" value="ETN76699.1"/>
    <property type="molecule type" value="Genomic_DNA"/>
</dbReference>
<evidence type="ECO:0000313" key="2">
    <source>
        <dbReference type="EMBL" id="ETN76699.1"/>
    </source>
</evidence>
<feature type="compositionally biased region" description="Polar residues" evidence="1">
    <location>
        <begin position="45"/>
        <end position="60"/>
    </location>
</feature>
<protein>
    <submittedName>
        <fullName evidence="2">Uncharacterized protein</fullName>
    </submittedName>
</protein>
<dbReference type="Proteomes" id="UP000053676">
    <property type="component" value="Unassembled WGS sequence"/>
</dbReference>
<gene>
    <name evidence="2" type="ORF">NECAME_03368</name>
</gene>
<dbReference type="AlphaFoldDB" id="W2T524"/>
<evidence type="ECO:0000256" key="1">
    <source>
        <dbReference type="SAM" id="MobiDB-lite"/>
    </source>
</evidence>
<accession>W2T524</accession>
<organism evidence="2 3">
    <name type="scientific">Necator americanus</name>
    <name type="common">Human hookworm</name>
    <dbReference type="NCBI Taxonomy" id="51031"/>
    <lineage>
        <taxon>Eukaryota</taxon>
        <taxon>Metazoa</taxon>
        <taxon>Ecdysozoa</taxon>
        <taxon>Nematoda</taxon>
        <taxon>Chromadorea</taxon>
        <taxon>Rhabditida</taxon>
        <taxon>Rhabditina</taxon>
        <taxon>Rhabditomorpha</taxon>
        <taxon>Strongyloidea</taxon>
        <taxon>Ancylostomatidae</taxon>
        <taxon>Bunostominae</taxon>
        <taxon>Necator</taxon>
    </lineage>
</organism>
<reference evidence="3" key="1">
    <citation type="journal article" date="2014" name="Nat. Genet.">
        <title>Genome of the human hookworm Necator americanus.</title>
        <authorList>
            <person name="Tang Y.T."/>
            <person name="Gao X."/>
            <person name="Rosa B.A."/>
            <person name="Abubucker S."/>
            <person name="Hallsworth-Pepin K."/>
            <person name="Martin J."/>
            <person name="Tyagi R."/>
            <person name="Heizer E."/>
            <person name="Zhang X."/>
            <person name="Bhonagiri-Palsikar V."/>
            <person name="Minx P."/>
            <person name="Warren W.C."/>
            <person name="Wang Q."/>
            <person name="Zhan B."/>
            <person name="Hotez P.J."/>
            <person name="Sternberg P.W."/>
            <person name="Dougall A."/>
            <person name="Gaze S.T."/>
            <person name="Mulvenna J."/>
            <person name="Sotillo J."/>
            <person name="Ranganathan S."/>
            <person name="Rabelo E.M."/>
            <person name="Wilson R.K."/>
            <person name="Felgner P.L."/>
            <person name="Bethony J."/>
            <person name="Hawdon J.M."/>
            <person name="Gasser R.B."/>
            <person name="Loukas A."/>
            <person name="Mitreva M."/>
        </authorList>
    </citation>
    <scope>NUCLEOTIDE SEQUENCE [LARGE SCALE GENOMIC DNA]</scope>
</reference>
<name>W2T524_NECAM</name>
<sequence length="118" mass="13781">MESHRYAHMCLPKGFCIRGWVSDCGTVTLKEVGDGLAKLSRRRYNSTTSRIQGNPQQNSTLEEKQVKRNGRNQQEDICMFEQKLSNEHKESKEKPVYSLRTTIYTEERHEGMRNCQEV</sequence>
<evidence type="ECO:0000313" key="3">
    <source>
        <dbReference type="Proteomes" id="UP000053676"/>
    </source>
</evidence>
<proteinExistence type="predicted"/>
<dbReference type="KEGG" id="nai:NECAME_03368"/>